<dbReference type="Proteomes" id="UP001056855">
    <property type="component" value="Chromosome"/>
</dbReference>
<protein>
    <submittedName>
        <fullName evidence="1">Uncharacterized protein</fullName>
    </submittedName>
</protein>
<dbReference type="KEGG" id="sawl:NGM29_15525"/>
<sequence>MTAAFFTAQNSSDRPLAWRGRSNTSFVGDDGFLYQGSNVLRPHAANLPSRWCGTDAEIPPNLALDAVVVTQTVPEGVSIEKVVYTQSGPDGSTERYLFDIRPRLRETLDRVPYERDRKEPRE</sequence>
<dbReference type="EMBL" id="CP100355">
    <property type="protein sequence ID" value="UTF53164.1"/>
    <property type="molecule type" value="Genomic_DNA"/>
</dbReference>
<keyword evidence="2" id="KW-1185">Reference proteome</keyword>
<accession>A0A9E7N9X4</accession>
<organism evidence="1 2">
    <name type="scientific">Natronosalvus rutilus</name>
    <dbReference type="NCBI Taxonomy" id="2953753"/>
    <lineage>
        <taxon>Archaea</taxon>
        <taxon>Methanobacteriati</taxon>
        <taxon>Methanobacteriota</taxon>
        <taxon>Stenosarchaea group</taxon>
        <taxon>Halobacteria</taxon>
        <taxon>Halobacteriales</taxon>
        <taxon>Natrialbaceae</taxon>
        <taxon>Natronosalvus</taxon>
    </lineage>
</organism>
<dbReference type="RefSeq" id="WP_254157377.1">
    <property type="nucleotide sequence ID" value="NZ_CP100355.1"/>
</dbReference>
<evidence type="ECO:0000313" key="1">
    <source>
        <dbReference type="EMBL" id="UTF53164.1"/>
    </source>
</evidence>
<dbReference type="AlphaFoldDB" id="A0A9E7N9X4"/>
<evidence type="ECO:0000313" key="2">
    <source>
        <dbReference type="Proteomes" id="UP001056855"/>
    </source>
</evidence>
<dbReference type="GeneID" id="73291485"/>
<gene>
    <name evidence="1" type="ORF">NGM29_15525</name>
</gene>
<reference evidence="1" key="1">
    <citation type="submission" date="2022-06" db="EMBL/GenBank/DDBJ databases">
        <title>Diverse halophilic archaea isolated from saline environments.</title>
        <authorList>
            <person name="Cui H.-L."/>
        </authorList>
    </citation>
    <scope>NUCLEOTIDE SEQUENCE</scope>
    <source>
        <strain evidence="1">WLHS1</strain>
    </source>
</reference>
<proteinExistence type="predicted"/>
<name>A0A9E7N9X4_9EURY</name>